<feature type="compositionally biased region" description="Basic and acidic residues" evidence="1">
    <location>
        <begin position="62"/>
        <end position="76"/>
    </location>
</feature>
<evidence type="ECO:0000313" key="3">
    <source>
        <dbReference type="Proteomes" id="UP000023152"/>
    </source>
</evidence>
<name>X6MCI9_RETFI</name>
<feature type="non-terminal residue" evidence="2">
    <location>
        <position position="168"/>
    </location>
</feature>
<organism evidence="2 3">
    <name type="scientific">Reticulomyxa filosa</name>
    <dbReference type="NCBI Taxonomy" id="46433"/>
    <lineage>
        <taxon>Eukaryota</taxon>
        <taxon>Sar</taxon>
        <taxon>Rhizaria</taxon>
        <taxon>Retaria</taxon>
        <taxon>Foraminifera</taxon>
        <taxon>Monothalamids</taxon>
        <taxon>Reticulomyxidae</taxon>
        <taxon>Reticulomyxa</taxon>
    </lineage>
</organism>
<proteinExistence type="predicted"/>
<dbReference type="Proteomes" id="UP000023152">
    <property type="component" value="Unassembled WGS sequence"/>
</dbReference>
<accession>X6MCI9</accession>
<gene>
    <name evidence="2" type="ORF">RFI_26209</name>
</gene>
<evidence type="ECO:0000256" key="1">
    <source>
        <dbReference type="SAM" id="MobiDB-lite"/>
    </source>
</evidence>
<keyword evidence="3" id="KW-1185">Reference proteome</keyword>
<protein>
    <submittedName>
        <fullName evidence="2">Uncharacterized protein</fullName>
    </submittedName>
</protein>
<feature type="compositionally biased region" description="Basic and acidic residues" evidence="1">
    <location>
        <begin position="1"/>
        <end position="52"/>
    </location>
</feature>
<evidence type="ECO:0000313" key="2">
    <source>
        <dbReference type="EMBL" id="ETO11167.1"/>
    </source>
</evidence>
<comment type="caution">
    <text evidence="2">The sequence shown here is derived from an EMBL/GenBank/DDBJ whole genome shotgun (WGS) entry which is preliminary data.</text>
</comment>
<reference evidence="2 3" key="1">
    <citation type="journal article" date="2013" name="Curr. Biol.">
        <title>The Genome of the Foraminiferan Reticulomyxa filosa.</title>
        <authorList>
            <person name="Glockner G."/>
            <person name="Hulsmann N."/>
            <person name="Schleicher M."/>
            <person name="Noegel A.A."/>
            <person name="Eichinger L."/>
            <person name="Gallinger C."/>
            <person name="Pawlowski J."/>
            <person name="Sierra R."/>
            <person name="Euteneuer U."/>
            <person name="Pillet L."/>
            <person name="Moustafa A."/>
            <person name="Platzer M."/>
            <person name="Groth M."/>
            <person name="Szafranski K."/>
            <person name="Schliwa M."/>
        </authorList>
    </citation>
    <scope>NUCLEOTIDE SEQUENCE [LARGE SCALE GENOMIC DNA]</scope>
</reference>
<sequence>MSNQTGKEETPAETSRMEGKESDKRKTQDEHEKTDEKVLVYETARVKNEKIRKSVYANESSEAEKENKDEELDTTKQKLRQHYQSQDKLAPLFDDPEQSIDTCYIRLALLAQQQFQQQKDKMINNQEKEKSEEHEKWPNSLDYSLIYGTHTENIELQDIWNDKENETK</sequence>
<feature type="region of interest" description="Disordered" evidence="1">
    <location>
        <begin position="1"/>
        <end position="82"/>
    </location>
</feature>
<dbReference type="EMBL" id="ASPP01022691">
    <property type="protein sequence ID" value="ETO11167.1"/>
    <property type="molecule type" value="Genomic_DNA"/>
</dbReference>
<dbReference type="AlphaFoldDB" id="X6MCI9"/>